<name>A0A5A7NMU1_9MICC</name>
<dbReference type="OrthoDB" id="3238066at2"/>
<dbReference type="PANTHER" id="PTHR22642">
    <property type="entry name" value="IMIDAZOLONEPROPIONASE"/>
    <property type="match status" value="1"/>
</dbReference>
<evidence type="ECO:0000313" key="2">
    <source>
        <dbReference type="EMBL" id="GER22100.1"/>
    </source>
</evidence>
<protein>
    <submittedName>
        <fullName evidence="2">Amidohydrolase</fullName>
    </submittedName>
</protein>
<dbReference type="Gene3D" id="2.30.40.10">
    <property type="entry name" value="Urease, subunit C, domain 1"/>
    <property type="match status" value="1"/>
</dbReference>
<dbReference type="PANTHER" id="PTHR22642:SF2">
    <property type="entry name" value="PROTEIN LONG AFTER FAR-RED 3"/>
    <property type="match status" value="1"/>
</dbReference>
<dbReference type="Gene3D" id="3.20.20.140">
    <property type="entry name" value="Metal-dependent hydrolases"/>
    <property type="match status" value="1"/>
</dbReference>
<evidence type="ECO:0000313" key="3">
    <source>
        <dbReference type="Proteomes" id="UP000325307"/>
    </source>
</evidence>
<dbReference type="Proteomes" id="UP000325307">
    <property type="component" value="Unassembled WGS sequence"/>
</dbReference>
<evidence type="ECO:0000259" key="1">
    <source>
        <dbReference type="Pfam" id="PF07969"/>
    </source>
</evidence>
<dbReference type="Gene3D" id="3.10.310.70">
    <property type="match status" value="1"/>
</dbReference>
<comment type="caution">
    <text evidence="2">The sequence shown here is derived from an EMBL/GenBank/DDBJ whole genome shotgun (WGS) entry which is preliminary data.</text>
</comment>
<accession>A0A5A7NMU1</accession>
<dbReference type="GO" id="GO:0016810">
    <property type="term" value="F:hydrolase activity, acting on carbon-nitrogen (but not peptide) bonds"/>
    <property type="evidence" value="ECO:0007669"/>
    <property type="project" value="InterPro"/>
</dbReference>
<gene>
    <name evidence="2" type="ORF">NCCP1664_05970</name>
</gene>
<dbReference type="AlphaFoldDB" id="A0A5A7NMU1"/>
<keyword evidence="3" id="KW-1185">Reference proteome</keyword>
<reference evidence="2 3" key="1">
    <citation type="submission" date="2019-09" db="EMBL/GenBank/DDBJ databases">
        <title>Arthrobacter zafarii sp. nov., a moderately thermotolerant and halotolerant actinobacterium isolated from Cholistan desert soil of Pakistan.</title>
        <authorList>
            <person name="Amin A."/>
            <person name="Ahmed I."/>
            <person name="Khalid N."/>
            <person name="Schumann P."/>
            <person name="Busse H.J."/>
            <person name="Khan I.U."/>
            <person name="Li S."/>
            <person name="Li W.J."/>
        </authorList>
    </citation>
    <scope>NUCLEOTIDE SEQUENCE [LARGE SCALE GENOMIC DNA]</scope>
    <source>
        <strain evidence="2 3">NCCP-1664</strain>
    </source>
</reference>
<dbReference type="InterPro" id="IPR032466">
    <property type="entry name" value="Metal_Hydrolase"/>
</dbReference>
<organism evidence="2 3">
    <name type="scientific">Zafaria cholistanensis</name>
    <dbReference type="NCBI Taxonomy" id="1682741"/>
    <lineage>
        <taxon>Bacteria</taxon>
        <taxon>Bacillati</taxon>
        <taxon>Actinomycetota</taxon>
        <taxon>Actinomycetes</taxon>
        <taxon>Micrococcales</taxon>
        <taxon>Micrococcaceae</taxon>
        <taxon>Zafaria</taxon>
    </lineage>
</organism>
<dbReference type="Pfam" id="PF07969">
    <property type="entry name" value="Amidohydro_3"/>
    <property type="match status" value="1"/>
</dbReference>
<keyword evidence="2" id="KW-0378">Hydrolase</keyword>
<dbReference type="InterPro" id="IPR011059">
    <property type="entry name" value="Metal-dep_hydrolase_composite"/>
</dbReference>
<proteinExistence type="predicted"/>
<dbReference type="RefSeq" id="WP_149955663.1">
    <property type="nucleotide sequence ID" value="NZ_BKDJ01000002.1"/>
</dbReference>
<sequence length="538" mass="54701">MSSLVLYRNGSIYTAADPFATAMLVEGGTVAWVGSESAASALLDSRMEVVDLEGALVAPAFFDSHVHLTETGLALTALDLRGAGSLAQALDAVAGHAAAGPGPVLGSGWDETAWPEGRGPSAEELERAAGGRDVYLARVDLHSAAVSTGLAVRAGLAAHEGWDGAGGVRGPAHAAIRAAVLDLDGTTRAGLQRRGLEHLASNGYAAAAEMAAPHIAGRADLEALFHLLDAEGEALPRIYAYWGEAVGTAEQARSLAGSFGGPLAGLGGDLCVDGSIGSRTARLRAPYTDAPETRGTLHLDAAAIASHVAACSAAGIQAGFHAIGDAAIDETVAGLGLAAERVGLAAVQAGRHRIEHAEMADDAAIEALLGFGVTASLQPLFDAAWGGAEGLYARRLGAGRAAGMNEVGRFLAAGVPVALGSDSPVVPASPWLAVKACLELTSERARISARAAFLAHTRAGYRAVGEPSPLAGQLGPGTEATFAVWQASELAVQTPDLRVSSWSTDARAGTPMLPVLDEGAPRCLRTVRNGRVIFDATK</sequence>
<dbReference type="InterPro" id="IPR013108">
    <property type="entry name" value="Amidohydro_3"/>
</dbReference>
<dbReference type="EMBL" id="BKDJ01000002">
    <property type="protein sequence ID" value="GER22100.1"/>
    <property type="molecule type" value="Genomic_DNA"/>
</dbReference>
<dbReference type="SUPFAM" id="SSF51556">
    <property type="entry name" value="Metallo-dependent hydrolases"/>
    <property type="match status" value="1"/>
</dbReference>
<dbReference type="SUPFAM" id="SSF51338">
    <property type="entry name" value="Composite domain of metallo-dependent hydrolases"/>
    <property type="match status" value="1"/>
</dbReference>
<feature type="domain" description="Amidohydrolase 3" evidence="1">
    <location>
        <begin position="48"/>
        <end position="534"/>
    </location>
</feature>